<gene>
    <name evidence="5" type="ORF">KIPB_000578</name>
</gene>
<dbReference type="PROSITE" id="PS00107">
    <property type="entry name" value="PROTEIN_KINASE_ATP"/>
    <property type="match status" value="1"/>
</dbReference>
<dbReference type="CDD" id="cd14014">
    <property type="entry name" value="STKc_PknB_like"/>
    <property type="match status" value="2"/>
</dbReference>
<dbReference type="Pfam" id="PF24681">
    <property type="entry name" value="Kelch_KLHDC2_KLHL20_DRC7"/>
    <property type="match status" value="1"/>
</dbReference>
<dbReference type="SUPFAM" id="SSF117281">
    <property type="entry name" value="Kelch motif"/>
    <property type="match status" value="1"/>
</dbReference>
<dbReference type="PROSITE" id="PS50011">
    <property type="entry name" value="PROTEIN_KINASE_DOM"/>
    <property type="match status" value="2"/>
</dbReference>
<organism evidence="5 6">
    <name type="scientific">Kipferlia bialata</name>
    <dbReference type="NCBI Taxonomy" id="797122"/>
    <lineage>
        <taxon>Eukaryota</taxon>
        <taxon>Metamonada</taxon>
        <taxon>Carpediemonas-like organisms</taxon>
        <taxon>Kipferlia</taxon>
    </lineage>
</organism>
<dbReference type="GO" id="GO:0004674">
    <property type="term" value="F:protein serine/threonine kinase activity"/>
    <property type="evidence" value="ECO:0007669"/>
    <property type="project" value="TreeGrafter"/>
</dbReference>
<evidence type="ECO:0000256" key="3">
    <source>
        <dbReference type="PROSITE-ProRule" id="PRU10141"/>
    </source>
</evidence>
<comment type="caution">
    <text evidence="5">The sequence shown here is derived from an EMBL/GenBank/DDBJ whole genome shotgun (WGS) entry which is preliminary data.</text>
</comment>
<evidence type="ECO:0000313" key="6">
    <source>
        <dbReference type="Proteomes" id="UP000265618"/>
    </source>
</evidence>
<dbReference type="SUPFAM" id="SSF56112">
    <property type="entry name" value="Protein kinase-like (PK-like)"/>
    <property type="match status" value="2"/>
</dbReference>
<feature type="domain" description="Protein kinase" evidence="4">
    <location>
        <begin position="366"/>
        <end position="680"/>
    </location>
</feature>
<feature type="binding site" evidence="3">
    <location>
        <position position="395"/>
    </location>
    <ligand>
        <name>ATP</name>
        <dbReference type="ChEBI" id="CHEBI:30616"/>
    </ligand>
</feature>
<dbReference type="SMART" id="SM00612">
    <property type="entry name" value="Kelch"/>
    <property type="match status" value="2"/>
</dbReference>
<proteinExistence type="predicted"/>
<dbReference type="AlphaFoldDB" id="A0A9K3GES6"/>
<dbReference type="InterPro" id="IPR020635">
    <property type="entry name" value="Tyr_kinase_cat_dom"/>
</dbReference>
<dbReference type="Gene3D" id="3.30.200.20">
    <property type="entry name" value="Phosphorylase Kinase, domain 1"/>
    <property type="match status" value="1"/>
</dbReference>
<dbReference type="Proteomes" id="UP000265618">
    <property type="component" value="Unassembled WGS sequence"/>
</dbReference>
<dbReference type="Gene3D" id="1.10.510.10">
    <property type="entry name" value="Transferase(Phosphotransferase) domain 1"/>
    <property type="match status" value="2"/>
</dbReference>
<accession>A0A9K3GES6</accession>
<evidence type="ECO:0000259" key="4">
    <source>
        <dbReference type="PROSITE" id="PS50011"/>
    </source>
</evidence>
<name>A0A9K3GES6_9EUKA</name>
<dbReference type="SMART" id="SM00219">
    <property type="entry name" value="TyrKc"/>
    <property type="match status" value="1"/>
</dbReference>
<reference evidence="5 6" key="1">
    <citation type="journal article" date="2018" name="PLoS ONE">
        <title>The draft genome of Kipferlia bialata reveals reductive genome evolution in fornicate parasites.</title>
        <authorList>
            <person name="Tanifuji G."/>
            <person name="Takabayashi S."/>
            <person name="Kume K."/>
            <person name="Takagi M."/>
            <person name="Nakayama T."/>
            <person name="Kamikawa R."/>
            <person name="Inagaki Y."/>
            <person name="Hashimoto T."/>
        </authorList>
    </citation>
    <scope>NUCLEOTIDE SEQUENCE [LARGE SCALE GENOMIC DNA]</scope>
    <source>
        <strain evidence="5">NY0173</strain>
    </source>
</reference>
<dbReference type="PANTHER" id="PTHR24361">
    <property type="entry name" value="MITOGEN-ACTIVATED KINASE KINASE KINASE"/>
    <property type="match status" value="1"/>
</dbReference>
<dbReference type="GO" id="GO:0005737">
    <property type="term" value="C:cytoplasm"/>
    <property type="evidence" value="ECO:0007669"/>
    <property type="project" value="TreeGrafter"/>
</dbReference>
<dbReference type="GO" id="GO:0004713">
    <property type="term" value="F:protein tyrosine kinase activity"/>
    <property type="evidence" value="ECO:0007669"/>
    <property type="project" value="InterPro"/>
</dbReference>
<keyword evidence="6" id="KW-1185">Reference proteome</keyword>
<protein>
    <recommendedName>
        <fullName evidence="4">Protein kinase domain-containing protein</fullName>
    </recommendedName>
</protein>
<evidence type="ECO:0000313" key="5">
    <source>
        <dbReference type="EMBL" id="GIQ79875.1"/>
    </source>
</evidence>
<dbReference type="Pfam" id="PF00069">
    <property type="entry name" value="Pkinase"/>
    <property type="match status" value="2"/>
</dbReference>
<evidence type="ECO:0000256" key="2">
    <source>
        <dbReference type="ARBA" id="ARBA00022840"/>
    </source>
</evidence>
<evidence type="ECO:0000256" key="1">
    <source>
        <dbReference type="ARBA" id="ARBA00022741"/>
    </source>
</evidence>
<dbReference type="InterPro" id="IPR011009">
    <property type="entry name" value="Kinase-like_dom_sf"/>
</dbReference>
<keyword evidence="1 3" id="KW-0547">Nucleotide-binding</keyword>
<dbReference type="InterPro" id="IPR017441">
    <property type="entry name" value="Protein_kinase_ATP_BS"/>
</dbReference>
<dbReference type="InterPro" id="IPR008266">
    <property type="entry name" value="Tyr_kinase_AS"/>
</dbReference>
<dbReference type="InterPro" id="IPR000719">
    <property type="entry name" value="Prot_kinase_dom"/>
</dbReference>
<dbReference type="InterPro" id="IPR053235">
    <property type="entry name" value="Ser_Thr_kinase"/>
</dbReference>
<sequence length="1036" mass="115976">MISRSPYSQWEREMKWPKALTLRQERGKKRVLSLDLLRGGTVLYMEVTHTWANGHFDIEDAADNFLPLVIPFAPLALFMCWKGIFCLISGCVLGYRIVSGIQAQWITGTRLGDKVYVFGGCSSGSIFRDSFIVYTISTGRWRQMDKSSVWPCGRNACSQFALGGLLHIVGGSSSDRVLQDHWCYDPTTKEWTQMAATPLAFSSAAVAVAGDTVHFIGGHPNWSLHITFSLRSGWNLQDSVPFQCSGSAAVAHGLDVHVIGGTYHGKQSHIYSTRTRQWRMGGRLPVSFQSGRACLYGPNMVAVSSEQDLLLGCPIDEPSDEGLFEVAETRESQIPDTVLEAAPQGVLAASLSDSEFHESHSFKALYELGPFLGKGVFGSVYQANDIRTRETVAVKFQYICGITRRPNWDPRTTMTDAEYEVFLQTHEGIEFRFRQRNLRRELAVAQSHPIDSPYVIKILRHFRNTDTLNQMVIVMEFVKGENLQTYIDRHMTRSPTQPVPELLSIMHQLTLALVDLKEAGIIHRDIKPDNIMVDDAGNVKLVDLGLSKMVDSTNPLTHSLGVGNMLYRAPECWDGGGAYLKNSLGDPMADIGNSQDVWSIGLIFSQLVHHRWVMSPLISRPTLQPLIEALSPSNPYRFDTVTARHTGSQELADIINSMLQKSPTHRIPVHSLARRMHELVSSPIEELALYRLEQFVGSSGFGMVFQATEYASGMIVAVKFQRICDISTKRDWDPRTTMTAEEFEEFQETLEGIEFLQRQRNLRRELAVAQYHPINSPYVIKILRHFRNTDTPNQMVIVMEFVKGENLQEYIDRNMNRGPDQPVPYLLSIMHQLSLALVALNEAGVIHRDIRPDNIMVDDAGNVKLVNLGLCKLVDSTNPLTNSIGVGNRLYMAPECWAKNSVGLPMAPIGNSADVWSVGLIFSQLVHHQWVMAPLLLRCSDLDDTLPFLDALEPGNPYRFDTLTAAQTGSQGLAELINSMLQKNPAERATAQEVATRMQELMDDAPPDPVFVPPPKNMRALEMMGRGKTTVRGRFQ</sequence>
<dbReference type="SMART" id="SM00220">
    <property type="entry name" value="S_TKc"/>
    <property type="match status" value="2"/>
</dbReference>
<dbReference type="Gene3D" id="2.120.10.80">
    <property type="entry name" value="Kelch-type beta propeller"/>
    <property type="match status" value="1"/>
</dbReference>
<dbReference type="PROSITE" id="PS00108">
    <property type="entry name" value="PROTEIN_KINASE_ST"/>
    <property type="match status" value="1"/>
</dbReference>
<feature type="domain" description="Protein kinase" evidence="4">
    <location>
        <begin position="690"/>
        <end position="1002"/>
    </location>
</feature>
<dbReference type="InterPro" id="IPR006652">
    <property type="entry name" value="Kelch_1"/>
</dbReference>
<dbReference type="InterPro" id="IPR008271">
    <property type="entry name" value="Ser/Thr_kinase_AS"/>
</dbReference>
<dbReference type="EMBL" id="BDIP01000069">
    <property type="protein sequence ID" value="GIQ79875.1"/>
    <property type="molecule type" value="Genomic_DNA"/>
</dbReference>
<dbReference type="PROSITE" id="PS00109">
    <property type="entry name" value="PROTEIN_KINASE_TYR"/>
    <property type="match status" value="1"/>
</dbReference>
<dbReference type="OrthoDB" id="8693905at2759"/>
<dbReference type="GO" id="GO:0005524">
    <property type="term" value="F:ATP binding"/>
    <property type="evidence" value="ECO:0007669"/>
    <property type="project" value="UniProtKB-UniRule"/>
</dbReference>
<dbReference type="InterPro" id="IPR015915">
    <property type="entry name" value="Kelch-typ_b-propeller"/>
</dbReference>
<keyword evidence="2 3" id="KW-0067">ATP-binding</keyword>